<reference evidence="1 2" key="1">
    <citation type="submission" date="2020-11" db="EMBL/GenBank/DDBJ databases">
        <title>Taxonomic investigation of Rahnella spp.</title>
        <authorList>
            <person name="Lee S.D."/>
        </authorList>
    </citation>
    <scope>NUCLEOTIDE SEQUENCE [LARGE SCALE GENOMIC DNA]</scope>
    <source>
        <strain evidence="1 2">SAP-10</strain>
    </source>
</reference>
<sequence>MKLSKVQREELRGMFGGRCAYCGCELPEKGWHADHVQAAFRKWEFGERRWDGTRKIIYSGDHWKPENDVQENLFPSCAPCNLFKSTFSLEDFRENIAVQADRARQYSVNFRTAERFGQVQVTASPIVFWFEKYSEGATS</sequence>
<dbReference type="GO" id="GO:0004519">
    <property type="term" value="F:endonuclease activity"/>
    <property type="evidence" value="ECO:0007669"/>
    <property type="project" value="UniProtKB-KW"/>
</dbReference>
<proteinExistence type="predicted"/>
<keyword evidence="1" id="KW-0255">Endonuclease</keyword>
<dbReference type="Gene3D" id="1.10.30.50">
    <property type="match status" value="1"/>
</dbReference>
<gene>
    <name evidence="1" type="ORF">IV431_03055</name>
</gene>
<dbReference type="EMBL" id="JADOBH010000001">
    <property type="protein sequence ID" value="MBF7954532.1"/>
    <property type="molecule type" value="Genomic_DNA"/>
</dbReference>
<dbReference type="Proteomes" id="UP000600307">
    <property type="component" value="Unassembled WGS sequence"/>
</dbReference>
<evidence type="ECO:0000313" key="1">
    <source>
        <dbReference type="EMBL" id="MBF7954532.1"/>
    </source>
</evidence>
<dbReference type="RefSeq" id="WP_195816724.1">
    <property type="nucleotide sequence ID" value="NZ_JADOBH010000001.1"/>
</dbReference>
<protein>
    <submittedName>
        <fullName evidence="1">HNH endonuclease</fullName>
    </submittedName>
</protein>
<keyword evidence="2" id="KW-1185">Reference proteome</keyword>
<keyword evidence="1" id="KW-0540">Nuclease</keyword>
<organism evidence="1 2">
    <name type="scientific">Rahnella victoriana</name>
    <dbReference type="NCBI Taxonomy" id="1510570"/>
    <lineage>
        <taxon>Bacteria</taxon>
        <taxon>Pseudomonadati</taxon>
        <taxon>Pseudomonadota</taxon>
        <taxon>Gammaproteobacteria</taxon>
        <taxon>Enterobacterales</taxon>
        <taxon>Yersiniaceae</taxon>
        <taxon>Rahnella</taxon>
    </lineage>
</organism>
<name>A0ABS0DKV9_9GAMM</name>
<dbReference type="InterPro" id="IPR003615">
    <property type="entry name" value="HNH_nuc"/>
</dbReference>
<dbReference type="CDD" id="cd00085">
    <property type="entry name" value="HNHc"/>
    <property type="match status" value="1"/>
</dbReference>
<keyword evidence="1" id="KW-0378">Hydrolase</keyword>
<comment type="caution">
    <text evidence="1">The sequence shown here is derived from an EMBL/GenBank/DDBJ whole genome shotgun (WGS) entry which is preliminary data.</text>
</comment>
<accession>A0ABS0DKV9</accession>
<evidence type="ECO:0000313" key="2">
    <source>
        <dbReference type="Proteomes" id="UP000600307"/>
    </source>
</evidence>